<reference evidence="2" key="1">
    <citation type="submission" date="2025-08" db="UniProtKB">
        <authorList>
            <consortium name="Ensembl"/>
        </authorList>
    </citation>
    <scope>IDENTIFICATION</scope>
</reference>
<dbReference type="GO" id="GO:0010972">
    <property type="term" value="P:negative regulation of G2/M transition of mitotic cell cycle"/>
    <property type="evidence" value="ECO:0007669"/>
    <property type="project" value="TreeGrafter"/>
</dbReference>
<organism evidence="2 3">
    <name type="scientific">Periophthalmus magnuspinnatus</name>
    <dbReference type="NCBI Taxonomy" id="409849"/>
    <lineage>
        <taxon>Eukaryota</taxon>
        <taxon>Metazoa</taxon>
        <taxon>Chordata</taxon>
        <taxon>Craniata</taxon>
        <taxon>Vertebrata</taxon>
        <taxon>Euteleostomi</taxon>
        <taxon>Actinopterygii</taxon>
        <taxon>Neopterygii</taxon>
        <taxon>Teleostei</taxon>
        <taxon>Neoteleostei</taxon>
        <taxon>Acanthomorphata</taxon>
        <taxon>Gobiaria</taxon>
        <taxon>Gobiiformes</taxon>
        <taxon>Gobioidei</taxon>
        <taxon>Gobiidae</taxon>
        <taxon>Oxudercinae</taxon>
        <taxon>Periophthalmus</taxon>
    </lineage>
</organism>
<sequence length="201" mass="22536">RGGSGKRGARGGHDGDSHSGEYRGRGRGGQHRSRGKRDHYRGRGRGGAGGHAADFSRRDQDEGDIAGDDHMTQSFSKRKLESNWNRYEGSETQEVDEDMPAQRGEDYSVLLQSADSFTQFRFSDEKEWDMDSFMCALVDLSALAQSLVQVPLHDRLQLEAELVQDKDKMAEEVPDKHATTASVKKELTEEDLEDWLDSMIS</sequence>
<dbReference type="AlphaFoldDB" id="A0A3B4BBT4"/>
<dbReference type="PANTHER" id="PTHR16524">
    <property type="entry name" value="CELL DEATH REGULATOR AVEN"/>
    <property type="match status" value="1"/>
</dbReference>
<evidence type="ECO:0000313" key="3">
    <source>
        <dbReference type="Proteomes" id="UP000261520"/>
    </source>
</evidence>
<dbReference type="Ensembl" id="ENSPMGT00000027684.1">
    <property type="protein sequence ID" value="ENSPMGP00000025996.1"/>
    <property type="gene ID" value="ENSPMGG00000020959.1"/>
</dbReference>
<protein>
    <submittedName>
        <fullName evidence="2">Uncharacterized protein</fullName>
    </submittedName>
</protein>
<dbReference type="STRING" id="409849.ENSPMGP00000025996"/>
<dbReference type="Proteomes" id="UP000261520">
    <property type="component" value="Unplaced"/>
</dbReference>
<dbReference type="InterPro" id="IPR026187">
    <property type="entry name" value="Aven"/>
</dbReference>
<accession>A0A3B4BBT4</accession>
<evidence type="ECO:0000256" key="1">
    <source>
        <dbReference type="SAM" id="MobiDB-lite"/>
    </source>
</evidence>
<keyword evidence="3" id="KW-1185">Reference proteome</keyword>
<feature type="compositionally biased region" description="Basic residues" evidence="1">
    <location>
        <begin position="25"/>
        <end position="44"/>
    </location>
</feature>
<reference evidence="2" key="2">
    <citation type="submission" date="2025-09" db="UniProtKB">
        <authorList>
            <consortium name="Ensembl"/>
        </authorList>
    </citation>
    <scope>IDENTIFICATION</scope>
</reference>
<feature type="compositionally biased region" description="Basic and acidic residues" evidence="1">
    <location>
        <begin position="11"/>
        <end position="24"/>
    </location>
</feature>
<proteinExistence type="predicted"/>
<evidence type="ECO:0000313" key="2">
    <source>
        <dbReference type="Ensembl" id="ENSPMGP00000025996.1"/>
    </source>
</evidence>
<feature type="region of interest" description="Disordered" evidence="1">
    <location>
        <begin position="1"/>
        <end position="104"/>
    </location>
</feature>
<name>A0A3B4BBT4_9GOBI</name>
<dbReference type="PANTHER" id="PTHR16524:SF2">
    <property type="entry name" value="CELL DEATH REGULATOR AVEN"/>
    <property type="match status" value="1"/>
</dbReference>